<feature type="compositionally biased region" description="Basic residues" evidence="1">
    <location>
        <begin position="440"/>
        <end position="453"/>
    </location>
</feature>
<feature type="compositionally biased region" description="Polar residues" evidence="1">
    <location>
        <begin position="746"/>
        <end position="759"/>
    </location>
</feature>
<dbReference type="InterPro" id="IPR032675">
    <property type="entry name" value="LRR_dom_sf"/>
</dbReference>
<reference evidence="2 3" key="1">
    <citation type="submission" date="2017-06" db="EMBL/GenBank/DDBJ databases">
        <title>Global population genomics of the pathogenic fungus Cryptococcus neoformans var. grubii.</title>
        <authorList>
            <person name="Cuomo C."/>
            <person name="Litvintseva A."/>
            <person name="Chen Y."/>
            <person name="Young S."/>
            <person name="Zeng Q."/>
            <person name="Chapman S."/>
            <person name="Gujja S."/>
            <person name="Saif S."/>
            <person name="Birren B."/>
        </authorList>
    </citation>
    <scope>NUCLEOTIDE SEQUENCE [LARGE SCALE GENOMIC DNA]</scope>
    <source>
        <strain evidence="2 3">Tu259-1</strain>
    </source>
</reference>
<feature type="compositionally biased region" description="Polar residues" evidence="1">
    <location>
        <begin position="601"/>
        <end position="617"/>
    </location>
</feature>
<feature type="compositionally biased region" description="Low complexity" evidence="1">
    <location>
        <begin position="387"/>
        <end position="396"/>
    </location>
</feature>
<feature type="compositionally biased region" description="Low complexity" evidence="1">
    <location>
        <begin position="704"/>
        <end position="720"/>
    </location>
</feature>
<gene>
    <name evidence="2" type="ORF">C361_04554</name>
</gene>
<protein>
    <submittedName>
        <fullName evidence="2">Uncharacterized protein</fullName>
    </submittedName>
</protein>
<proteinExistence type="predicted"/>
<dbReference type="EMBL" id="AMKT01000056">
    <property type="protein sequence ID" value="OXG18429.1"/>
    <property type="molecule type" value="Genomic_DNA"/>
</dbReference>
<feature type="compositionally biased region" description="Low complexity" evidence="1">
    <location>
        <begin position="765"/>
        <end position="777"/>
    </location>
</feature>
<dbReference type="OrthoDB" id="3215314at2759"/>
<name>A0A854QB35_CRYNE</name>
<feature type="region of interest" description="Disordered" evidence="1">
    <location>
        <begin position="437"/>
        <end position="459"/>
    </location>
</feature>
<feature type="region of interest" description="Disordered" evidence="1">
    <location>
        <begin position="387"/>
        <end position="416"/>
    </location>
</feature>
<dbReference type="Gene3D" id="3.80.10.10">
    <property type="entry name" value="Ribonuclease Inhibitor"/>
    <property type="match status" value="1"/>
</dbReference>
<evidence type="ECO:0000256" key="1">
    <source>
        <dbReference type="SAM" id="MobiDB-lite"/>
    </source>
</evidence>
<feature type="compositionally biased region" description="Acidic residues" evidence="1">
    <location>
        <begin position="402"/>
        <end position="411"/>
    </location>
</feature>
<organism evidence="2 3">
    <name type="scientific">Cryptococcus neoformans Tu259-1</name>
    <dbReference type="NCBI Taxonomy" id="1230072"/>
    <lineage>
        <taxon>Eukaryota</taxon>
        <taxon>Fungi</taxon>
        <taxon>Dikarya</taxon>
        <taxon>Basidiomycota</taxon>
        <taxon>Agaricomycotina</taxon>
        <taxon>Tremellomycetes</taxon>
        <taxon>Tremellales</taxon>
        <taxon>Cryptococcaceae</taxon>
        <taxon>Cryptococcus</taxon>
        <taxon>Cryptococcus neoformans species complex</taxon>
    </lineage>
</organism>
<feature type="compositionally biased region" description="Basic and acidic residues" evidence="1">
    <location>
        <begin position="619"/>
        <end position="629"/>
    </location>
</feature>
<comment type="caution">
    <text evidence="2">The sequence shown here is derived from an EMBL/GenBank/DDBJ whole genome shotgun (WGS) entry which is preliminary data.</text>
</comment>
<accession>A0A854QB35</accession>
<feature type="compositionally biased region" description="Low complexity" evidence="1">
    <location>
        <begin position="633"/>
        <end position="650"/>
    </location>
</feature>
<sequence length="830" mass="89880">MDIVLDSSQNKPVWHLTPLPLSQINPSVVRPQYPRGRHVPTLHSFCLATISRNFHFVEPMSFTGVHPVLVRRVFSRIRADRGYEEIQESEQISYNPDEATIWAYDALLEGADAGSFTLALPPIPTLAHLPPNPRTPNVQHPLNYLPSLFASSLLNPTTSLLTSLTLNGMDGTVNDQNVQALRYCTHLDVLWMKGCRITDNGIRLLGSALELPGQKDLREGRGLWRLRAWFLGGCRNVSDRSAKVFARWPGLVALDLRDTSCTETSIAVINRTSQAVFAGQNPKFQACNDGLVPLFASNLPPADIISSLCLTLIKLPNEKSDLVSLNITSTSRPIPDKFLPPSSRTVPSSSSVPTRGKSYIPGFGFIYGSNVSSCVDEDGDFQPFGTSVSLSDLSSPSHEDVFSEMEEEDPTPAEKRKRTISKKLNGTMQEVRKGQAHLAGKLHKEKKPSKAPKAKAAGAAAAAQAGEWWDDADGQAKNFYSAASASTSTYSNAQPTLRAEATQANARGQGEGDRRLMLVRVVHDQWFRLTYTTANSLAQTQMGMRTKETNWAREGQMAEKRGKMVGDIMQATESVREALRQAGEANKATANAQAPGRVRTSGPTDGNVLPTQTSTGSEEIVRRRMERYVVDPSSTTTTVPSTGSSSSISRASDDSQNPFKKPYTSKPFASKYYPRKYTGSARPLPPPPKKPSPFAPHSRLVGKTPSRGNTSISSSISTPGKPSPPIGHPNSQPSQPSLAPPMSSPVAATQVQERTTRSNPFAPKPSFVHRSSSPVSSAQEDDGLDFGFSSGASAKKRAFGGAPGGEGKRRGMKMFSGKVNGVVLKSAREA</sequence>
<dbReference type="Proteomes" id="UP000199727">
    <property type="component" value="Unassembled WGS sequence"/>
</dbReference>
<dbReference type="AlphaFoldDB" id="A0A854QB35"/>
<dbReference type="SUPFAM" id="SSF52047">
    <property type="entry name" value="RNI-like"/>
    <property type="match status" value="1"/>
</dbReference>
<feature type="region of interest" description="Disordered" evidence="1">
    <location>
        <begin position="584"/>
        <end position="813"/>
    </location>
</feature>
<evidence type="ECO:0000313" key="3">
    <source>
        <dbReference type="Proteomes" id="UP000199727"/>
    </source>
</evidence>
<evidence type="ECO:0000313" key="2">
    <source>
        <dbReference type="EMBL" id="OXG18429.1"/>
    </source>
</evidence>
<feature type="compositionally biased region" description="Pro residues" evidence="1">
    <location>
        <begin position="683"/>
        <end position="694"/>
    </location>
</feature>